<dbReference type="PROSITE" id="PS50086">
    <property type="entry name" value="TBC_RABGAP"/>
    <property type="match status" value="1"/>
</dbReference>
<feature type="compositionally biased region" description="Basic and acidic residues" evidence="1">
    <location>
        <begin position="1"/>
        <end position="12"/>
    </location>
</feature>
<evidence type="ECO:0000256" key="1">
    <source>
        <dbReference type="SAM" id="MobiDB-lite"/>
    </source>
</evidence>
<organism evidence="3 4">
    <name type="scientific">Glutinoglossum americanum</name>
    <dbReference type="NCBI Taxonomy" id="1670608"/>
    <lineage>
        <taxon>Eukaryota</taxon>
        <taxon>Fungi</taxon>
        <taxon>Dikarya</taxon>
        <taxon>Ascomycota</taxon>
        <taxon>Pezizomycotina</taxon>
        <taxon>Geoglossomycetes</taxon>
        <taxon>Geoglossales</taxon>
        <taxon>Geoglossaceae</taxon>
        <taxon>Glutinoglossum</taxon>
    </lineage>
</organism>
<feature type="compositionally biased region" description="Polar residues" evidence="1">
    <location>
        <begin position="54"/>
        <end position="70"/>
    </location>
</feature>
<evidence type="ECO:0000259" key="2">
    <source>
        <dbReference type="PROSITE" id="PS50086"/>
    </source>
</evidence>
<evidence type="ECO:0000313" key="3">
    <source>
        <dbReference type="EMBL" id="KAH0543475.1"/>
    </source>
</evidence>
<evidence type="ECO:0000313" key="4">
    <source>
        <dbReference type="Proteomes" id="UP000698800"/>
    </source>
</evidence>
<dbReference type="InterPro" id="IPR035969">
    <property type="entry name" value="Rab-GAP_TBC_sf"/>
</dbReference>
<dbReference type="EMBL" id="JAGHQL010000032">
    <property type="protein sequence ID" value="KAH0543475.1"/>
    <property type="molecule type" value="Genomic_DNA"/>
</dbReference>
<name>A0A9P8L4N6_9PEZI</name>
<dbReference type="GO" id="GO:0005096">
    <property type="term" value="F:GTPase activator activity"/>
    <property type="evidence" value="ECO:0007669"/>
    <property type="project" value="TreeGrafter"/>
</dbReference>
<feature type="region of interest" description="Disordered" evidence="1">
    <location>
        <begin position="1"/>
        <end position="386"/>
    </location>
</feature>
<dbReference type="AlphaFoldDB" id="A0A9P8L4N6"/>
<dbReference type="Pfam" id="PF00566">
    <property type="entry name" value="RabGAP-TBC"/>
    <property type="match status" value="2"/>
</dbReference>
<dbReference type="FunFam" id="1.10.472.80:FF:000050">
    <property type="entry name" value="GTPase activating protein (Gyp3)"/>
    <property type="match status" value="1"/>
</dbReference>
<dbReference type="InterPro" id="IPR050302">
    <property type="entry name" value="Rab_GAP_TBC_domain"/>
</dbReference>
<dbReference type="Gene3D" id="1.10.472.80">
    <property type="entry name" value="Ypt/Rab-GAP domain of gyp1p, domain 3"/>
    <property type="match status" value="1"/>
</dbReference>
<dbReference type="SUPFAM" id="SSF47923">
    <property type="entry name" value="Ypt/Rab-GAP domain of gyp1p"/>
    <property type="match status" value="2"/>
</dbReference>
<dbReference type="InterPro" id="IPR000195">
    <property type="entry name" value="Rab-GAP-TBC_dom"/>
</dbReference>
<proteinExistence type="predicted"/>
<feature type="compositionally biased region" description="Basic and acidic residues" evidence="1">
    <location>
        <begin position="225"/>
        <end position="245"/>
    </location>
</feature>
<dbReference type="SMART" id="SM00164">
    <property type="entry name" value="TBC"/>
    <property type="match status" value="1"/>
</dbReference>
<reference evidence="3" key="1">
    <citation type="submission" date="2021-03" db="EMBL/GenBank/DDBJ databases">
        <title>Comparative genomics and phylogenomic investigation of the class Geoglossomycetes provide insights into ecological specialization and systematics.</title>
        <authorList>
            <person name="Melie T."/>
            <person name="Pirro S."/>
            <person name="Miller A.N."/>
            <person name="Quandt A."/>
        </authorList>
    </citation>
    <scope>NUCLEOTIDE SEQUENCE</scope>
    <source>
        <strain evidence="3">GBOQ0MN5Z8</strain>
    </source>
</reference>
<dbReference type="Gene3D" id="1.10.8.270">
    <property type="entry name" value="putative rabgap domain of human tbc1 domain family member 14 like domains"/>
    <property type="match status" value="1"/>
</dbReference>
<feature type="compositionally biased region" description="Basic and acidic residues" evidence="1">
    <location>
        <begin position="778"/>
        <end position="792"/>
    </location>
</feature>
<feature type="compositionally biased region" description="Polar residues" evidence="1">
    <location>
        <begin position="163"/>
        <end position="176"/>
    </location>
</feature>
<gene>
    <name evidence="3" type="ORF">FGG08_002240</name>
</gene>
<feature type="region of interest" description="Disordered" evidence="1">
    <location>
        <begin position="770"/>
        <end position="792"/>
    </location>
</feature>
<feature type="compositionally biased region" description="Low complexity" evidence="1">
    <location>
        <begin position="249"/>
        <end position="275"/>
    </location>
</feature>
<sequence>MGQAKGREDLYHLRPKLSPTTSPLPSPTMIYPMELQRLPQPSTMEIQRPRTGDRQNSASTRSNPNLTQHSSLRKKLSVPSRLGQQKLYDSPATPGTNPPTERVLYSESATQPPRLWPSRTRSGSTESRKPLPPPKSAPLPDERTPVGPQMPIAFARLTRDRGSSFTSQKPSPSQAKAQIPLRPANSASDLGSGGLAQHRYRAQFPQSNYRPERGQSPRDGGFSAHRREPLQRQRHDGRNDEELRASFRSALTTSSSYLGSGTERSSVLTKSSSTSEFYANGSSMHGLEADTTDEGMSVDDAIGMYVGGFNDDSDGEGGEGGEGGETNEQDTHSQRPAEAMSGTIGDSPKVEPSVPLGRPSTAVRPSTGFIVDVPPRNPPRSVPSIAEPRDRYGFRKVTQYVTLEQYEAWNAQYTENLQRRKKKWVALLKESGLSIENPHRFPLKSAKTKRYVRKGVPPEWRGAAWFWYAGGHTRMVKHPGLYKELVGKAERGEINEGDVELIERDLNRTFPDNIRFKPDPLPAKDDSFGGMRNEEEHQETEIVKALRRVLQAFSIHVPRIGYCQSLNFLAGLLLLFMEEEKAFWMLNIITQVYLPGTHEVNLEGANVDLGVLMTSVRESLPAVWAKIGGELDGGTSPDNQGSGNGAPLSTRLPPITLCTTAWFMSCFIGTLPIETVLRVWDSFFFEGSKTLFRVALAIFKVGESQIRAVSDPMEIFQVVQTIPRRLVDASALIEACFKRRNGFGHLSQETIDARRRERRELYAEERRRVAAAAAGDTRAPDPPEKDVGVRGMLRRADSKVFRRTQGKR</sequence>
<dbReference type="PANTHER" id="PTHR47219">
    <property type="entry name" value="RAB GTPASE-ACTIVATING PROTEIN 1-LIKE"/>
    <property type="match status" value="1"/>
</dbReference>
<dbReference type="PANTHER" id="PTHR47219:SF9">
    <property type="entry name" value="GTPASE ACTIVATING PROTEIN AND CENTROSOME-ASSOCIATED, ISOFORM B"/>
    <property type="match status" value="1"/>
</dbReference>
<keyword evidence="4" id="KW-1185">Reference proteome</keyword>
<comment type="caution">
    <text evidence="3">The sequence shown here is derived from an EMBL/GenBank/DDBJ whole genome shotgun (WGS) entry which is preliminary data.</text>
</comment>
<protein>
    <recommendedName>
        <fullName evidence="2">Rab-GAP TBC domain-containing protein</fullName>
    </recommendedName>
</protein>
<feature type="domain" description="Rab-GAP TBC" evidence="2">
    <location>
        <begin position="455"/>
        <end position="687"/>
    </location>
</feature>
<dbReference type="OrthoDB" id="294251at2759"/>
<dbReference type="Proteomes" id="UP000698800">
    <property type="component" value="Unassembled WGS sequence"/>
</dbReference>
<dbReference type="GO" id="GO:0031267">
    <property type="term" value="F:small GTPase binding"/>
    <property type="evidence" value="ECO:0007669"/>
    <property type="project" value="TreeGrafter"/>
</dbReference>
<accession>A0A9P8L4N6</accession>